<protein>
    <submittedName>
        <fullName evidence="2">Uncharacterized protein</fullName>
    </submittedName>
</protein>
<gene>
    <name evidence="2" type="ORF">N7460_014080</name>
</gene>
<evidence type="ECO:0000256" key="1">
    <source>
        <dbReference type="SAM" id="MobiDB-lite"/>
    </source>
</evidence>
<reference evidence="2" key="1">
    <citation type="journal article" date="2023" name="IMA Fungus">
        <title>Comparative genomic study of the Penicillium genus elucidates a diverse pangenome and 15 lateral gene transfer events.</title>
        <authorList>
            <person name="Petersen C."/>
            <person name="Sorensen T."/>
            <person name="Nielsen M.R."/>
            <person name="Sondergaard T.E."/>
            <person name="Sorensen J.L."/>
            <person name="Fitzpatrick D.A."/>
            <person name="Frisvad J.C."/>
            <person name="Nielsen K.L."/>
        </authorList>
    </citation>
    <scope>NUCLEOTIDE SEQUENCE</scope>
    <source>
        <strain evidence="2">IBT 15450</strain>
    </source>
</reference>
<accession>A0AAD6HYD0</accession>
<dbReference type="EMBL" id="JAQJZL010000017">
    <property type="protein sequence ID" value="KAJ6022336.1"/>
    <property type="molecule type" value="Genomic_DNA"/>
</dbReference>
<keyword evidence="3" id="KW-1185">Reference proteome</keyword>
<organism evidence="2 3">
    <name type="scientific">Penicillium canescens</name>
    <dbReference type="NCBI Taxonomy" id="5083"/>
    <lineage>
        <taxon>Eukaryota</taxon>
        <taxon>Fungi</taxon>
        <taxon>Dikarya</taxon>
        <taxon>Ascomycota</taxon>
        <taxon>Pezizomycotina</taxon>
        <taxon>Eurotiomycetes</taxon>
        <taxon>Eurotiomycetidae</taxon>
        <taxon>Eurotiales</taxon>
        <taxon>Aspergillaceae</taxon>
        <taxon>Penicillium</taxon>
    </lineage>
</organism>
<sequence length="118" mass="13583">MPKRPGAIMSSSSTSPSESFPNSKDGNRQRSTRKRRALSWGYMPQGTPWDLTDSLSKLTQNMTEIPTLDIGKWVRRSVEECRRETQQKGMVPRPMNSFMLYRLAYTESIIRLSARRSP</sequence>
<evidence type="ECO:0000313" key="3">
    <source>
        <dbReference type="Proteomes" id="UP001219568"/>
    </source>
</evidence>
<feature type="compositionally biased region" description="Low complexity" evidence="1">
    <location>
        <begin position="10"/>
        <end position="23"/>
    </location>
</feature>
<feature type="region of interest" description="Disordered" evidence="1">
    <location>
        <begin position="1"/>
        <end position="37"/>
    </location>
</feature>
<name>A0AAD6HYD0_PENCN</name>
<dbReference type="Proteomes" id="UP001219568">
    <property type="component" value="Unassembled WGS sequence"/>
</dbReference>
<dbReference type="AlphaFoldDB" id="A0AAD6HYD0"/>
<comment type="caution">
    <text evidence="2">The sequence shown here is derived from an EMBL/GenBank/DDBJ whole genome shotgun (WGS) entry which is preliminary data.</text>
</comment>
<proteinExistence type="predicted"/>
<reference evidence="2" key="2">
    <citation type="submission" date="2023-01" db="EMBL/GenBank/DDBJ databases">
        <authorList>
            <person name="Petersen C."/>
        </authorList>
    </citation>
    <scope>NUCLEOTIDE SEQUENCE</scope>
    <source>
        <strain evidence="2">IBT 15450</strain>
    </source>
</reference>
<evidence type="ECO:0000313" key="2">
    <source>
        <dbReference type="EMBL" id="KAJ6022336.1"/>
    </source>
</evidence>